<dbReference type="PROSITE" id="PS51318">
    <property type="entry name" value="TAT"/>
    <property type="match status" value="1"/>
</dbReference>
<evidence type="ECO:0000313" key="2">
    <source>
        <dbReference type="EMBL" id="MER6165521.1"/>
    </source>
</evidence>
<organism evidence="2 3">
    <name type="scientific">Streptomyces violaceorubidus</name>
    <dbReference type="NCBI Taxonomy" id="284042"/>
    <lineage>
        <taxon>Bacteria</taxon>
        <taxon>Bacillati</taxon>
        <taxon>Actinomycetota</taxon>
        <taxon>Actinomycetes</taxon>
        <taxon>Kitasatosporales</taxon>
        <taxon>Streptomycetaceae</taxon>
        <taxon>Streptomyces</taxon>
    </lineage>
</organism>
<dbReference type="EMBL" id="JBEOZY010000010">
    <property type="protein sequence ID" value="MER6165521.1"/>
    <property type="molecule type" value="Genomic_DNA"/>
</dbReference>
<dbReference type="InterPro" id="IPR011650">
    <property type="entry name" value="Peptidase_M20_dimer"/>
</dbReference>
<reference evidence="2 3" key="1">
    <citation type="submission" date="2024-06" db="EMBL/GenBank/DDBJ databases">
        <title>The Natural Products Discovery Center: Release of the First 8490 Sequenced Strains for Exploring Actinobacteria Biosynthetic Diversity.</title>
        <authorList>
            <person name="Kalkreuter E."/>
            <person name="Kautsar S.A."/>
            <person name="Yang D."/>
            <person name="Bader C.D."/>
            <person name="Teijaro C.N."/>
            <person name="Fluegel L."/>
            <person name="Davis C.M."/>
            <person name="Simpson J.R."/>
            <person name="Lauterbach L."/>
            <person name="Steele A.D."/>
            <person name="Gui C."/>
            <person name="Meng S."/>
            <person name="Li G."/>
            <person name="Viehrig K."/>
            <person name="Ye F."/>
            <person name="Su P."/>
            <person name="Kiefer A.F."/>
            <person name="Nichols A."/>
            <person name="Cepeda A.J."/>
            <person name="Yan W."/>
            <person name="Fan B."/>
            <person name="Jiang Y."/>
            <person name="Adhikari A."/>
            <person name="Zheng C.-J."/>
            <person name="Schuster L."/>
            <person name="Cowan T.M."/>
            <person name="Smanski M.J."/>
            <person name="Chevrette M.G."/>
            <person name="De Carvalho L.P.S."/>
            <person name="Shen B."/>
        </authorList>
    </citation>
    <scope>NUCLEOTIDE SEQUENCE [LARGE SCALE GENOMIC DNA]</scope>
    <source>
        <strain evidence="2 3">NPDC001615</strain>
    </source>
</reference>
<dbReference type="SUPFAM" id="SSF53187">
    <property type="entry name" value="Zn-dependent exopeptidases"/>
    <property type="match status" value="1"/>
</dbReference>
<dbReference type="NCBIfam" id="TIGR01891">
    <property type="entry name" value="amidohydrolases"/>
    <property type="match status" value="1"/>
</dbReference>
<dbReference type="InterPro" id="IPR036264">
    <property type="entry name" value="Bact_exopeptidase_dim_dom"/>
</dbReference>
<name>A0ABV1SUW1_9ACTN</name>
<evidence type="ECO:0000259" key="1">
    <source>
        <dbReference type="Pfam" id="PF07687"/>
    </source>
</evidence>
<dbReference type="InterPro" id="IPR052030">
    <property type="entry name" value="Peptidase_M20/M20A_hydrolases"/>
</dbReference>
<dbReference type="SUPFAM" id="SSF55031">
    <property type="entry name" value="Bacterial exopeptidase dimerisation domain"/>
    <property type="match status" value="1"/>
</dbReference>
<proteinExistence type="predicted"/>
<protein>
    <submittedName>
        <fullName evidence="2">Amidohydrolase</fullName>
    </submittedName>
</protein>
<dbReference type="PANTHER" id="PTHR30575:SF0">
    <property type="entry name" value="XAA-ARG DIPEPTIDASE"/>
    <property type="match status" value="1"/>
</dbReference>
<dbReference type="InterPro" id="IPR017439">
    <property type="entry name" value="Amidohydrolase"/>
</dbReference>
<dbReference type="InterPro" id="IPR006311">
    <property type="entry name" value="TAT_signal"/>
</dbReference>
<evidence type="ECO:0000313" key="3">
    <source>
        <dbReference type="Proteomes" id="UP001496720"/>
    </source>
</evidence>
<dbReference type="Gene3D" id="3.30.70.360">
    <property type="match status" value="1"/>
</dbReference>
<dbReference type="PANTHER" id="PTHR30575">
    <property type="entry name" value="PEPTIDASE M20"/>
    <property type="match status" value="1"/>
</dbReference>
<dbReference type="RefSeq" id="WP_352147314.1">
    <property type="nucleotide sequence ID" value="NZ_JBEOZY010000010.1"/>
</dbReference>
<feature type="domain" description="Peptidase M20 dimerisation" evidence="1">
    <location>
        <begin position="261"/>
        <end position="356"/>
    </location>
</feature>
<gene>
    <name evidence="2" type="ORF">ABT188_13260</name>
</gene>
<accession>A0ABV1SUW1</accession>
<dbReference type="Gene3D" id="3.40.630.10">
    <property type="entry name" value="Zn peptidases"/>
    <property type="match status" value="1"/>
</dbReference>
<comment type="caution">
    <text evidence="2">The sequence shown here is derived from an EMBL/GenBank/DDBJ whole genome shotgun (WGS) entry which is preliminary data.</text>
</comment>
<dbReference type="Proteomes" id="UP001496720">
    <property type="component" value="Unassembled WGS sequence"/>
</dbReference>
<sequence length="575" mass="60274">MSGHSENGTDVNDFHPGRRRLLKMFGLGATATTAAILQADPVLAATLGYDEKTGVSPTGYKAPKGLARNTAAKQRALDWITANEGAITRLADEVWGHAELSLREWKSSLAHAKLLKDNGFTVQWGAAGFPTAFVASYGTEGPVIGFNAEYDALPGLSQKKGVGAHDPLVYHYDAYGPTYGAGHGDAHNCLGAGGTAAAIAVAQAIRAGGLKARVKLFGSAGEEQLVGKAYAVKEGVYDGLDAFLDWHPFNITVPFWNTTSALISATFTFLGASGHGGTPLGNKSGLDGALLMATMSEYLREKNVAPSGRFHYAIINGGGAPNVTPDMCSIWFFVREGSPARAQVLYDKIVECARAAAQASQTRLVHKFHAGTWNLLANKAGAELLNDNMQQIGAPKFTDADHALAKAVQKSLGKPEVGMPTGLTPLAPPASAYTGGLATDTADISWQAPTAVLLSAAYPPGIPNHNWGATATAGTNIGHQATLSAARYLAAGAVDLIEQPELLDAMKQEFKDRTEGITWTSMIPDGQQPPLYEPPADFLAATGQSWPPKGVTWPVPPVVATEQLGTTGPNLAPVT</sequence>
<keyword evidence="3" id="KW-1185">Reference proteome</keyword>
<dbReference type="Pfam" id="PF07687">
    <property type="entry name" value="M20_dimer"/>
    <property type="match status" value="1"/>
</dbReference>